<evidence type="ECO:0000256" key="2">
    <source>
        <dbReference type="ARBA" id="ARBA00022670"/>
    </source>
</evidence>
<feature type="region of interest" description="Disordered" evidence="5">
    <location>
        <begin position="173"/>
        <end position="205"/>
    </location>
</feature>
<keyword evidence="2" id="KW-0645">Protease</keyword>
<dbReference type="GO" id="GO:0006508">
    <property type="term" value="P:proteolysis"/>
    <property type="evidence" value="ECO:0007669"/>
    <property type="project" value="UniProtKB-KW"/>
</dbReference>
<evidence type="ECO:0000256" key="3">
    <source>
        <dbReference type="ARBA" id="ARBA00022801"/>
    </source>
</evidence>
<dbReference type="PROSITE" id="PS50600">
    <property type="entry name" value="ULP_PROTEASE"/>
    <property type="match status" value="1"/>
</dbReference>
<dbReference type="PANTHER" id="PTHR46915">
    <property type="entry name" value="UBIQUITIN-LIKE PROTEASE 4-RELATED"/>
    <property type="match status" value="1"/>
</dbReference>
<dbReference type="SUPFAM" id="SSF54001">
    <property type="entry name" value="Cysteine proteinases"/>
    <property type="match status" value="1"/>
</dbReference>
<dbReference type="InterPro" id="IPR038765">
    <property type="entry name" value="Papain-like_cys_pep_sf"/>
</dbReference>
<comment type="similarity">
    <text evidence="1">Belongs to the peptidase C48 family.</text>
</comment>
<keyword evidence="8" id="KW-1185">Reference proteome</keyword>
<organism evidence="7 8">
    <name type="scientific">Nyssa sinensis</name>
    <dbReference type="NCBI Taxonomy" id="561372"/>
    <lineage>
        <taxon>Eukaryota</taxon>
        <taxon>Viridiplantae</taxon>
        <taxon>Streptophyta</taxon>
        <taxon>Embryophyta</taxon>
        <taxon>Tracheophyta</taxon>
        <taxon>Spermatophyta</taxon>
        <taxon>Magnoliopsida</taxon>
        <taxon>eudicotyledons</taxon>
        <taxon>Gunneridae</taxon>
        <taxon>Pentapetalae</taxon>
        <taxon>asterids</taxon>
        <taxon>Cornales</taxon>
        <taxon>Nyssaceae</taxon>
        <taxon>Nyssa</taxon>
    </lineage>
</organism>
<sequence length="495" mass="57191">MEEEKEKKGPIVLDWGKLLPSRDEGPPPVLVVTTSGQEPSEMSVEQSELSRRDELARIGDKELNDKIGRHRHNVEFLSHRLPDKGEKFKAQLKCFEDEMERRKRRRVQEDNDGCEKPTQSKNPSFISASDVFRLEAPSSRPPSLSSFASSFCKKLEENQTDCRTVNAFENEVSTLSHGGQPEDVDKYSLSNGDRKRTKSGLSSRQSPFRCTGILSVDVDNILSNADEKGGHSTCAPCRYEENLRDVSQVLPSNDLRRRTGQTFVLVDEEEPRIIDMVEQADECLKETKIYYPSRDDPESVEICYSDMECLAPGTYLSSTIMNFYIRYLQQPTSPIERAQCDYYFFNTYFYEKLKEAVLNKSGKGTLFVKFRRWWKGVNIFQKAYILFPIHENLHWSLVIICIPDKEDESGPIILHLDSLGLHCSKSIFHNIKRFLREEWNYLNQGEALLDLPIAERIWENLPHSIVEKTILVNLFLLVSNLTVRFWQCFLGWNYA</sequence>
<feature type="compositionally biased region" description="Basic and acidic residues" evidence="5">
    <location>
        <begin position="100"/>
        <end position="115"/>
    </location>
</feature>
<dbReference type="GO" id="GO:0016926">
    <property type="term" value="P:protein desumoylation"/>
    <property type="evidence" value="ECO:0007669"/>
    <property type="project" value="UniProtKB-ARBA"/>
</dbReference>
<dbReference type="EMBL" id="CM018044">
    <property type="protein sequence ID" value="KAA8529565.1"/>
    <property type="molecule type" value="Genomic_DNA"/>
</dbReference>
<evidence type="ECO:0000313" key="8">
    <source>
        <dbReference type="Proteomes" id="UP000325577"/>
    </source>
</evidence>
<evidence type="ECO:0000259" key="6">
    <source>
        <dbReference type="PROSITE" id="PS50600"/>
    </source>
</evidence>
<dbReference type="AlphaFoldDB" id="A0A5J5AET8"/>
<name>A0A5J5AET8_9ASTE</name>
<evidence type="ECO:0000313" key="7">
    <source>
        <dbReference type="EMBL" id="KAA8529565.1"/>
    </source>
</evidence>
<reference evidence="7 8" key="1">
    <citation type="submission" date="2019-09" db="EMBL/GenBank/DDBJ databases">
        <title>A chromosome-level genome assembly of the Chinese tupelo Nyssa sinensis.</title>
        <authorList>
            <person name="Yang X."/>
            <person name="Kang M."/>
            <person name="Yang Y."/>
            <person name="Xiong H."/>
            <person name="Wang M."/>
            <person name="Zhang Z."/>
            <person name="Wang Z."/>
            <person name="Wu H."/>
            <person name="Ma T."/>
            <person name="Liu J."/>
            <person name="Xi Z."/>
        </authorList>
    </citation>
    <scope>NUCLEOTIDE SEQUENCE [LARGE SCALE GENOMIC DNA]</scope>
    <source>
        <strain evidence="7">J267</strain>
        <tissue evidence="7">Leaf</tissue>
    </source>
</reference>
<keyword evidence="3" id="KW-0378">Hydrolase</keyword>
<dbReference type="Pfam" id="PF02902">
    <property type="entry name" value="Peptidase_C48"/>
    <property type="match status" value="1"/>
</dbReference>
<dbReference type="InterPro" id="IPR003653">
    <property type="entry name" value="Peptidase_C48_C"/>
</dbReference>
<proteinExistence type="inferred from homology"/>
<gene>
    <name evidence="7" type="ORF">F0562_033636</name>
</gene>
<dbReference type="Proteomes" id="UP000325577">
    <property type="component" value="Linkage Group LG20"/>
</dbReference>
<protein>
    <recommendedName>
        <fullName evidence="6">Ubiquitin-like protease family profile domain-containing protein</fullName>
    </recommendedName>
</protein>
<keyword evidence="4" id="KW-0788">Thiol protease</keyword>
<feature type="compositionally biased region" description="Polar residues" evidence="5">
    <location>
        <begin position="117"/>
        <end position="126"/>
    </location>
</feature>
<feature type="domain" description="Ubiquitin-like protease family profile" evidence="6">
    <location>
        <begin position="300"/>
        <end position="495"/>
    </location>
</feature>
<accession>A0A5J5AET8</accession>
<evidence type="ECO:0000256" key="5">
    <source>
        <dbReference type="SAM" id="MobiDB-lite"/>
    </source>
</evidence>
<evidence type="ECO:0000256" key="4">
    <source>
        <dbReference type="ARBA" id="ARBA00022807"/>
    </source>
</evidence>
<dbReference type="PANTHER" id="PTHR46915:SF2">
    <property type="entry name" value="UBIQUITIN-LIKE PROTEASE 4"/>
    <property type="match status" value="1"/>
</dbReference>
<dbReference type="OrthoDB" id="442460at2759"/>
<feature type="compositionally biased region" description="Polar residues" evidence="5">
    <location>
        <begin position="32"/>
        <end position="47"/>
    </location>
</feature>
<evidence type="ECO:0000256" key="1">
    <source>
        <dbReference type="ARBA" id="ARBA00005234"/>
    </source>
</evidence>
<dbReference type="Gene3D" id="3.40.395.10">
    <property type="entry name" value="Adenoviral Proteinase, Chain A"/>
    <property type="match status" value="1"/>
</dbReference>
<dbReference type="GO" id="GO:0008234">
    <property type="term" value="F:cysteine-type peptidase activity"/>
    <property type="evidence" value="ECO:0007669"/>
    <property type="project" value="UniProtKB-KW"/>
</dbReference>
<feature type="region of interest" description="Disordered" evidence="5">
    <location>
        <begin position="1"/>
        <end position="53"/>
    </location>
</feature>
<feature type="region of interest" description="Disordered" evidence="5">
    <location>
        <begin position="100"/>
        <end position="126"/>
    </location>
</feature>